<accession>A0A517VB88</accession>
<evidence type="ECO:0000313" key="3">
    <source>
        <dbReference type="Proteomes" id="UP000316855"/>
    </source>
</evidence>
<reference evidence="2 3" key="1">
    <citation type="submission" date="2019-02" db="EMBL/GenBank/DDBJ databases">
        <title>Deep-cultivation of Planctomycetes and their phenomic and genomic characterization uncovers novel biology.</title>
        <authorList>
            <person name="Wiegand S."/>
            <person name="Jogler M."/>
            <person name="Boedeker C."/>
            <person name="Pinto D."/>
            <person name="Vollmers J."/>
            <person name="Rivas-Marin E."/>
            <person name="Kohn T."/>
            <person name="Peeters S.H."/>
            <person name="Heuer A."/>
            <person name="Rast P."/>
            <person name="Oberbeckmann S."/>
            <person name="Bunk B."/>
            <person name="Jeske O."/>
            <person name="Meyerdierks A."/>
            <person name="Storesund J.E."/>
            <person name="Kallscheuer N."/>
            <person name="Luecker S."/>
            <person name="Lage O.M."/>
            <person name="Pohl T."/>
            <person name="Merkel B.J."/>
            <person name="Hornburger P."/>
            <person name="Mueller R.-W."/>
            <person name="Bruemmer F."/>
            <person name="Labrenz M."/>
            <person name="Spormann A.M."/>
            <person name="Op den Camp H."/>
            <person name="Overmann J."/>
            <person name="Amann R."/>
            <person name="Jetten M.S.M."/>
            <person name="Mascher T."/>
            <person name="Medema M.H."/>
            <person name="Devos D.P."/>
            <person name="Kaster A.-K."/>
            <person name="Ovreas L."/>
            <person name="Rohde M."/>
            <person name="Galperin M.Y."/>
            <person name="Jogler C."/>
        </authorList>
    </citation>
    <scope>NUCLEOTIDE SEQUENCE [LARGE SCALE GENOMIC DNA]</scope>
    <source>
        <strain evidence="2 3">Pan161</strain>
    </source>
</reference>
<evidence type="ECO:0000313" key="2">
    <source>
        <dbReference type="EMBL" id="QDT90267.1"/>
    </source>
</evidence>
<dbReference type="EMBL" id="CP036343">
    <property type="protein sequence ID" value="QDT90267.1"/>
    <property type="molecule type" value="Genomic_DNA"/>
</dbReference>
<gene>
    <name evidence="2" type="ORF">Pan161_19170</name>
</gene>
<evidence type="ECO:0000256" key="1">
    <source>
        <dbReference type="SAM" id="SignalP"/>
    </source>
</evidence>
<sequence precursor="true">MRGLGMKVLTAAVALAISPLLLSAAEPGSQASDAIQLDPIVREGTAHLNYDDATRARYHFHNGHWMFEAVAGQWLIHQNGVWKRSRPMKDITPTLQMSSYTSQVPAEPGLEPVPENPPMIESLPDGGVIFRPPPGGNPLGPYFDQFIPSYASTGRGGYGGYGGGCYGGSYYGSYRRW</sequence>
<keyword evidence="3" id="KW-1185">Reference proteome</keyword>
<dbReference type="RefSeq" id="WP_145226086.1">
    <property type="nucleotide sequence ID" value="NZ_CP036343.1"/>
</dbReference>
<proteinExistence type="predicted"/>
<protein>
    <submittedName>
        <fullName evidence="2">Uncharacterized protein</fullName>
    </submittedName>
</protein>
<dbReference type="OrthoDB" id="9908272at2"/>
<feature type="chain" id="PRO_5021892799" evidence="1">
    <location>
        <begin position="25"/>
        <end position="177"/>
    </location>
</feature>
<name>A0A517VB88_9PLAN</name>
<feature type="signal peptide" evidence="1">
    <location>
        <begin position="1"/>
        <end position="24"/>
    </location>
</feature>
<dbReference type="AlphaFoldDB" id="A0A517VB88"/>
<dbReference type="KEGG" id="gax:Pan161_19170"/>
<dbReference type="Proteomes" id="UP000316855">
    <property type="component" value="Chromosome"/>
</dbReference>
<organism evidence="2 3">
    <name type="scientific">Gimesia algae</name>
    <dbReference type="NCBI Taxonomy" id="2527971"/>
    <lineage>
        <taxon>Bacteria</taxon>
        <taxon>Pseudomonadati</taxon>
        <taxon>Planctomycetota</taxon>
        <taxon>Planctomycetia</taxon>
        <taxon>Planctomycetales</taxon>
        <taxon>Planctomycetaceae</taxon>
        <taxon>Gimesia</taxon>
    </lineage>
</organism>
<keyword evidence="1" id="KW-0732">Signal</keyword>